<proteinExistence type="predicted"/>
<evidence type="ECO:0000313" key="1">
    <source>
        <dbReference type="EMBL" id="KAL3517770.1"/>
    </source>
</evidence>
<keyword evidence="2" id="KW-1185">Reference proteome</keyword>
<name>A0ABD2ZHN3_9GENT</name>
<dbReference type="EMBL" id="JBJUIK010000009">
    <property type="protein sequence ID" value="KAL3517770.1"/>
    <property type="molecule type" value="Genomic_DNA"/>
</dbReference>
<gene>
    <name evidence="1" type="ORF">ACH5RR_020359</name>
</gene>
<sequence length="123" mass="13618">MASMALTTTLPKFQSSRAIIVRSPWSSRAFVGVTPKPFQMIQKTKNVAGKVVDASKDMTDKAKQTAQGAWGSVKDTTQKIKETVVAKAEEAKEFVKENAEKVERKKLSTLDVHHQPKHLPLIT</sequence>
<accession>A0ABD2ZHN3</accession>
<comment type="caution">
    <text evidence="1">The sequence shown here is derived from an EMBL/GenBank/DDBJ whole genome shotgun (WGS) entry which is preliminary data.</text>
</comment>
<evidence type="ECO:0000313" key="2">
    <source>
        <dbReference type="Proteomes" id="UP001630127"/>
    </source>
</evidence>
<reference evidence="1 2" key="1">
    <citation type="submission" date="2024-11" db="EMBL/GenBank/DDBJ databases">
        <title>A near-complete genome assembly of Cinchona calisaya.</title>
        <authorList>
            <person name="Lian D.C."/>
            <person name="Zhao X.W."/>
            <person name="Wei L."/>
        </authorList>
    </citation>
    <scope>NUCLEOTIDE SEQUENCE [LARGE SCALE GENOMIC DNA]</scope>
    <source>
        <tissue evidence="1">Nenye</tissue>
    </source>
</reference>
<dbReference type="AlphaFoldDB" id="A0ABD2ZHN3"/>
<dbReference type="Gene3D" id="6.10.140.1430">
    <property type="match status" value="1"/>
</dbReference>
<dbReference type="Proteomes" id="UP001630127">
    <property type="component" value="Unassembled WGS sequence"/>
</dbReference>
<organism evidence="1 2">
    <name type="scientific">Cinchona calisaya</name>
    <dbReference type="NCBI Taxonomy" id="153742"/>
    <lineage>
        <taxon>Eukaryota</taxon>
        <taxon>Viridiplantae</taxon>
        <taxon>Streptophyta</taxon>
        <taxon>Embryophyta</taxon>
        <taxon>Tracheophyta</taxon>
        <taxon>Spermatophyta</taxon>
        <taxon>Magnoliopsida</taxon>
        <taxon>eudicotyledons</taxon>
        <taxon>Gunneridae</taxon>
        <taxon>Pentapetalae</taxon>
        <taxon>asterids</taxon>
        <taxon>lamiids</taxon>
        <taxon>Gentianales</taxon>
        <taxon>Rubiaceae</taxon>
        <taxon>Cinchonoideae</taxon>
        <taxon>Cinchoneae</taxon>
        <taxon>Cinchona</taxon>
    </lineage>
</organism>
<protein>
    <submittedName>
        <fullName evidence="1">Uncharacterized protein</fullName>
    </submittedName>
</protein>